<dbReference type="InterPro" id="IPR016039">
    <property type="entry name" value="Thiolase-like"/>
</dbReference>
<evidence type="ECO:0000256" key="3">
    <source>
        <dbReference type="ARBA" id="ARBA00023315"/>
    </source>
</evidence>
<evidence type="ECO:0000259" key="5">
    <source>
        <dbReference type="PROSITE" id="PS52004"/>
    </source>
</evidence>
<organism evidence="6 7">
    <name type="scientific">Nocardiopsis alborubida</name>
    <dbReference type="NCBI Taxonomy" id="146802"/>
    <lineage>
        <taxon>Bacteria</taxon>
        <taxon>Bacillati</taxon>
        <taxon>Actinomycetota</taxon>
        <taxon>Actinomycetes</taxon>
        <taxon>Streptosporangiales</taxon>
        <taxon>Nocardiopsidaceae</taxon>
        <taxon>Nocardiopsis</taxon>
    </lineage>
</organism>
<dbReference type="Pfam" id="PF00109">
    <property type="entry name" value="ketoacyl-synt"/>
    <property type="match status" value="1"/>
</dbReference>
<comment type="similarity">
    <text evidence="1 4">Belongs to the thiolase-like superfamily. Beta-ketoacyl-ACP synthases family.</text>
</comment>
<dbReference type="PROSITE" id="PS52004">
    <property type="entry name" value="KS3_2"/>
    <property type="match status" value="1"/>
</dbReference>
<dbReference type="CDD" id="cd00834">
    <property type="entry name" value="KAS_I_II"/>
    <property type="match status" value="1"/>
</dbReference>
<dbReference type="GO" id="GO:0006633">
    <property type="term" value="P:fatty acid biosynthetic process"/>
    <property type="evidence" value="ECO:0007669"/>
    <property type="project" value="TreeGrafter"/>
</dbReference>
<dbReference type="RefSeq" id="WP_061082466.1">
    <property type="nucleotide sequence ID" value="NZ_JAAXPG010000004.1"/>
</dbReference>
<dbReference type="PANTHER" id="PTHR11712:SF336">
    <property type="entry name" value="3-OXOACYL-[ACYL-CARRIER-PROTEIN] SYNTHASE, MITOCHONDRIAL"/>
    <property type="match status" value="1"/>
</dbReference>
<proteinExistence type="inferred from homology"/>
<dbReference type="FunFam" id="3.40.47.10:FF:000029">
    <property type="entry name" value="3-oxoacyl-[acyl-carrier-protein] synthase 1"/>
    <property type="match status" value="1"/>
</dbReference>
<evidence type="ECO:0000256" key="4">
    <source>
        <dbReference type="RuleBase" id="RU003694"/>
    </source>
</evidence>
<evidence type="ECO:0000313" key="6">
    <source>
        <dbReference type="EMBL" id="NKY97188.1"/>
    </source>
</evidence>
<dbReference type="InterPro" id="IPR014030">
    <property type="entry name" value="Ketoacyl_synth_N"/>
</dbReference>
<keyword evidence="2 4" id="KW-0808">Transferase</keyword>
<dbReference type="SUPFAM" id="SSF53901">
    <property type="entry name" value="Thiolase-like"/>
    <property type="match status" value="2"/>
</dbReference>
<reference evidence="6 7" key="1">
    <citation type="submission" date="2020-04" db="EMBL/GenBank/DDBJ databases">
        <title>MicrobeNet Type strains.</title>
        <authorList>
            <person name="Nicholson A.C."/>
        </authorList>
    </citation>
    <scope>NUCLEOTIDE SEQUENCE [LARGE SCALE GENOMIC DNA]</scope>
    <source>
        <strain evidence="6 7">ATCC 23612</strain>
    </source>
</reference>
<dbReference type="Pfam" id="PF02801">
    <property type="entry name" value="Ketoacyl-synt_C"/>
    <property type="match status" value="1"/>
</dbReference>
<sequence length="388" mass="40532">MTNRVWVTGVGAVTPGGWSAEQTWTNVRDGVRFGTALERFPLFEAGTRVGAPVPATADQDLDTSQAVVYGVAAAREALESAGLPVGGPGPSADIAVVATHGERVLPGPDRDPLLGPTDLIVDGVRRTAAAPRATGLYGACAGGGLAVGSGMKLIESGQADVVLAGGADCLLREIDFFSFCSLYAMTNRDCPPEEASCPFDARRDGFLLSEGAGFVVLESERHARARGADPMACVEGFGFSQNAYHMVASPPDAAGPEYAMRRAMQDARIDPSDIGYVNAHGTSTRDNDWCETLAVHQAFGAAAETVPISSVKGALGHSMASAGAVETVLCVAALRDQVVPPTMNLKEPDPRCDLDYVPNVARDLRFDRVLNNSFGFGGHNATLILGKV</sequence>
<gene>
    <name evidence="6" type="ORF">HGB44_05805</name>
</gene>
<evidence type="ECO:0000256" key="2">
    <source>
        <dbReference type="ARBA" id="ARBA00022679"/>
    </source>
</evidence>
<dbReference type="InterPro" id="IPR020841">
    <property type="entry name" value="PKS_Beta-ketoAc_synthase_dom"/>
</dbReference>
<name>A0A7X6M9G3_9ACTN</name>
<dbReference type="SMART" id="SM00825">
    <property type="entry name" value="PKS_KS"/>
    <property type="match status" value="1"/>
</dbReference>
<dbReference type="Gene3D" id="3.40.47.10">
    <property type="match status" value="2"/>
</dbReference>
<dbReference type="GO" id="GO:0004315">
    <property type="term" value="F:3-oxoacyl-[acyl-carrier-protein] synthase activity"/>
    <property type="evidence" value="ECO:0007669"/>
    <property type="project" value="TreeGrafter"/>
</dbReference>
<accession>A0A7X6M9G3</accession>
<dbReference type="InterPro" id="IPR014031">
    <property type="entry name" value="Ketoacyl_synth_C"/>
</dbReference>
<feature type="domain" description="Ketosynthase family 3 (KS3)" evidence="5">
    <location>
        <begin position="2"/>
        <end position="387"/>
    </location>
</feature>
<keyword evidence="3" id="KW-0012">Acyltransferase</keyword>
<dbReference type="EMBL" id="JAAXPG010000004">
    <property type="protein sequence ID" value="NKY97188.1"/>
    <property type="molecule type" value="Genomic_DNA"/>
</dbReference>
<dbReference type="InterPro" id="IPR000794">
    <property type="entry name" value="Beta-ketoacyl_synthase"/>
</dbReference>
<dbReference type="AlphaFoldDB" id="A0A7X6M9G3"/>
<evidence type="ECO:0000313" key="7">
    <source>
        <dbReference type="Proteomes" id="UP000553209"/>
    </source>
</evidence>
<protein>
    <submittedName>
        <fullName evidence="6">Beta-ketoacyl-[acyl-carrier-protein] synthase family protein</fullName>
    </submittedName>
</protein>
<evidence type="ECO:0000256" key="1">
    <source>
        <dbReference type="ARBA" id="ARBA00008467"/>
    </source>
</evidence>
<keyword evidence="7" id="KW-1185">Reference proteome</keyword>
<dbReference type="Proteomes" id="UP000553209">
    <property type="component" value="Unassembled WGS sequence"/>
</dbReference>
<dbReference type="PANTHER" id="PTHR11712">
    <property type="entry name" value="POLYKETIDE SYNTHASE-RELATED"/>
    <property type="match status" value="1"/>
</dbReference>
<comment type="caution">
    <text evidence="6">The sequence shown here is derived from an EMBL/GenBank/DDBJ whole genome shotgun (WGS) entry which is preliminary data.</text>
</comment>